<dbReference type="RefSeq" id="WP_150622646.1">
    <property type="nucleotide sequence ID" value="NZ_CABPSQ010000001.1"/>
</dbReference>
<evidence type="ECO:0000256" key="1">
    <source>
        <dbReference type="ARBA" id="ARBA00022801"/>
    </source>
</evidence>
<gene>
    <name evidence="3" type="primary">cocE_1</name>
    <name evidence="3" type="ORF">PCA31118_00511</name>
</gene>
<dbReference type="InterPro" id="IPR008979">
    <property type="entry name" value="Galactose-bd-like_sf"/>
</dbReference>
<dbReference type="Pfam" id="PF02129">
    <property type="entry name" value="Peptidase_S15"/>
    <property type="match status" value="1"/>
</dbReference>
<reference evidence="3 4" key="1">
    <citation type="submission" date="2019-08" db="EMBL/GenBank/DDBJ databases">
        <authorList>
            <person name="Peeters C."/>
        </authorList>
    </citation>
    <scope>NUCLEOTIDE SEQUENCE [LARGE SCALE GENOMIC DNA]</scope>
    <source>
        <strain evidence="3 4">LMG 31118</strain>
    </source>
</reference>
<dbReference type="InterPro" id="IPR029058">
    <property type="entry name" value="AB_hydrolase_fold"/>
</dbReference>
<dbReference type="InterPro" id="IPR013736">
    <property type="entry name" value="Xaa-Pro_dipept_C"/>
</dbReference>
<feature type="domain" description="Xaa-Pro dipeptidyl-peptidase C-terminal" evidence="2">
    <location>
        <begin position="333"/>
        <end position="586"/>
    </location>
</feature>
<keyword evidence="1 3" id="KW-0378">Hydrolase</keyword>
<dbReference type="Gene3D" id="1.10.3020.20">
    <property type="match status" value="1"/>
</dbReference>
<dbReference type="EMBL" id="CABPSQ010000001">
    <property type="protein sequence ID" value="VVE61244.1"/>
    <property type="molecule type" value="Genomic_DNA"/>
</dbReference>
<dbReference type="SUPFAM" id="SSF53474">
    <property type="entry name" value="alpha/beta-Hydrolases"/>
    <property type="match status" value="1"/>
</dbReference>
<dbReference type="OrthoDB" id="9806163at2"/>
<evidence type="ECO:0000313" key="4">
    <source>
        <dbReference type="Proteomes" id="UP000414136"/>
    </source>
</evidence>
<name>A0A5E4ZJE1_9BURK</name>
<dbReference type="Proteomes" id="UP000414136">
    <property type="component" value="Unassembled WGS sequence"/>
</dbReference>
<dbReference type="InterPro" id="IPR000383">
    <property type="entry name" value="Xaa-Pro-like_dom"/>
</dbReference>
<sequence>MRNGDNGGNGVANTEVLTRETRADGMRIIWDAAIPMDDGVILRADVFLPVEPGRYATILSCGPYAKGLAFQSGYKAAWDEMVSACAEVASGTTNRYQNWEVVDPEKWVPDGFVCVRVDSRGSGNSQGTLDLLSVRQARDLHDCIEWAASQTWSNAKVGLNGISYYAMMQWAAAALRPPHLAAICVWEGGIDFYRDVARHGGIYCQFLSSWFAHQIVPLQHGYGERGARSAVTGELVAGAITLDGTELAANRIDPGKATLETPLDGDLYRQHSPDPAQVIAPLLSSGNWGGMGLHLRGNFEGYLAAASPQKWLEVHGDTHYTPFYRNEGLTLQKRFFGHFLQARDTGWHNQPPVQLQIRHPGEHFTMRAEQEWPLARTQWTRFYLDPNGQHLVTEPVSGKPLSYETRGEGLFFSLPPASEPLEITGPIAARLVVSSDTTDADLFLALRLYAPDGEEVLFIGSNDPQVPVALGWLRASQRKLDPQRSLPYRPYHTHDETQRLTPGEKVVLDIEIWPTCIVVPPGYTLTLNVRGRDYDHGRGTGQAAHGAHRMTGVGPFRHNAAEDRPADIFDTTNTLHFDSGAEPFLLLPVIPPNTK</sequence>
<evidence type="ECO:0000259" key="2">
    <source>
        <dbReference type="SMART" id="SM00939"/>
    </source>
</evidence>
<evidence type="ECO:0000313" key="3">
    <source>
        <dbReference type="EMBL" id="VVE61244.1"/>
    </source>
</evidence>
<dbReference type="Pfam" id="PF08530">
    <property type="entry name" value="PepX_C"/>
    <property type="match status" value="1"/>
</dbReference>
<dbReference type="InterPro" id="IPR050585">
    <property type="entry name" value="Xaa-Pro_dipeptidyl-ppase/CocE"/>
</dbReference>
<dbReference type="PANTHER" id="PTHR43056:SF10">
    <property type="entry name" value="COCE_NOND FAMILY, PUTATIVE (AFU_ORTHOLOGUE AFUA_7G00600)-RELATED"/>
    <property type="match status" value="1"/>
</dbReference>
<dbReference type="GO" id="GO:0008239">
    <property type="term" value="F:dipeptidyl-peptidase activity"/>
    <property type="evidence" value="ECO:0007669"/>
    <property type="project" value="InterPro"/>
</dbReference>
<dbReference type="Gene3D" id="3.40.50.1820">
    <property type="entry name" value="alpha/beta hydrolase"/>
    <property type="match status" value="1"/>
</dbReference>
<accession>A0A5E4ZJE1</accession>
<dbReference type="SMART" id="SM00939">
    <property type="entry name" value="PepX_C"/>
    <property type="match status" value="1"/>
</dbReference>
<dbReference type="SUPFAM" id="SSF49785">
    <property type="entry name" value="Galactose-binding domain-like"/>
    <property type="match status" value="1"/>
</dbReference>
<keyword evidence="4" id="KW-1185">Reference proteome</keyword>
<dbReference type="Gene3D" id="2.60.120.260">
    <property type="entry name" value="Galactose-binding domain-like"/>
    <property type="match status" value="1"/>
</dbReference>
<proteinExistence type="predicted"/>
<dbReference type="AlphaFoldDB" id="A0A5E4ZJE1"/>
<dbReference type="NCBIfam" id="TIGR00976">
    <property type="entry name" value="CocE_NonD"/>
    <property type="match status" value="1"/>
</dbReference>
<dbReference type="EC" id="3.1.1.84" evidence="3"/>
<dbReference type="InterPro" id="IPR005674">
    <property type="entry name" value="CocE/Ser_esterase"/>
</dbReference>
<protein>
    <submittedName>
        <fullName evidence="3">Cocaine esterase</fullName>
        <ecNumber evidence="3">3.1.1.84</ecNumber>
    </submittedName>
</protein>
<dbReference type="PANTHER" id="PTHR43056">
    <property type="entry name" value="PEPTIDASE S9 PROLYL OLIGOPEPTIDASE"/>
    <property type="match status" value="1"/>
</dbReference>
<organism evidence="3 4">
    <name type="scientific">Pandoraea captiosa</name>
    <dbReference type="NCBI Taxonomy" id="2508302"/>
    <lineage>
        <taxon>Bacteria</taxon>
        <taxon>Pseudomonadati</taxon>
        <taxon>Pseudomonadota</taxon>
        <taxon>Betaproteobacteria</taxon>
        <taxon>Burkholderiales</taxon>
        <taxon>Burkholderiaceae</taxon>
        <taxon>Pandoraea</taxon>
    </lineage>
</organism>